<comment type="caution">
    <text evidence="1">The sequence shown here is derived from an EMBL/GenBank/DDBJ whole genome shotgun (WGS) entry which is preliminary data.</text>
</comment>
<evidence type="ECO:0000313" key="2">
    <source>
        <dbReference type="Proteomes" id="UP000249061"/>
    </source>
</evidence>
<sequence>MAALTTAEAVCNLALGLVGQRQFIDRLDEPSTEAQVATVYYEQTRNKVLAAFRWRFATQRAVLALTAETRSGWTFAYAAPAKMLVAQRIFDGNRNPGEGEEIPFAKELNDAGDGYLILTDQPDAELIFTRELTTVALFPPHFVDALAAHLAVCFAGALPVKPQLMPGFQMAAERSLLTAAAIDANEAVADPAPESKTIRIRRR</sequence>
<reference evidence="1 2" key="1">
    <citation type="submission" date="2017-08" db="EMBL/GenBank/DDBJ databases">
        <title>Infants hospitalized years apart are colonized by the same room-sourced microbial strains.</title>
        <authorList>
            <person name="Brooks B."/>
            <person name="Olm M.R."/>
            <person name="Firek B.A."/>
            <person name="Baker R."/>
            <person name="Thomas B.C."/>
            <person name="Morowitz M.J."/>
            <person name="Banfield J.F."/>
        </authorList>
    </citation>
    <scope>NUCLEOTIDE SEQUENCE [LARGE SCALE GENOMIC DNA]</scope>
    <source>
        <strain evidence="1">S2_003_000_R2_14</strain>
    </source>
</reference>
<proteinExistence type="predicted"/>
<accession>A0A2W5V7V7</accession>
<evidence type="ECO:0000313" key="1">
    <source>
        <dbReference type="EMBL" id="PZR17528.1"/>
    </source>
</evidence>
<dbReference type="Proteomes" id="UP000249061">
    <property type="component" value="Unassembled WGS sequence"/>
</dbReference>
<organism evidence="1 2">
    <name type="scientific">Archangium gephyra</name>
    <dbReference type="NCBI Taxonomy" id="48"/>
    <lineage>
        <taxon>Bacteria</taxon>
        <taxon>Pseudomonadati</taxon>
        <taxon>Myxococcota</taxon>
        <taxon>Myxococcia</taxon>
        <taxon>Myxococcales</taxon>
        <taxon>Cystobacterineae</taxon>
        <taxon>Archangiaceae</taxon>
        <taxon>Archangium</taxon>
    </lineage>
</organism>
<gene>
    <name evidence="1" type="ORF">DI536_04235</name>
</gene>
<name>A0A2W5V7V7_9BACT</name>
<dbReference type="EMBL" id="QFQP01000002">
    <property type="protein sequence ID" value="PZR17528.1"/>
    <property type="molecule type" value="Genomic_DNA"/>
</dbReference>
<protein>
    <submittedName>
        <fullName evidence="1">Uncharacterized protein</fullName>
    </submittedName>
</protein>
<dbReference type="AlphaFoldDB" id="A0A2W5V7V7"/>